<dbReference type="PANTHER" id="PTHR19432">
    <property type="entry name" value="SUGAR TRANSPORTER"/>
    <property type="match status" value="1"/>
</dbReference>
<dbReference type="Pfam" id="PF13347">
    <property type="entry name" value="MFS_2"/>
    <property type="match status" value="1"/>
</dbReference>
<protein>
    <recommendedName>
        <fullName evidence="10">Major facilitator superfamily (MFS) profile domain-containing protein</fullName>
    </recommendedName>
</protein>
<feature type="transmembrane region" description="Helical" evidence="7">
    <location>
        <begin position="350"/>
        <end position="369"/>
    </location>
</feature>
<dbReference type="InParanoid" id="T0R3P7"/>
<dbReference type="EMBL" id="JH767134">
    <property type="protein sequence ID" value="EQC41586.1"/>
    <property type="molecule type" value="Genomic_DNA"/>
</dbReference>
<dbReference type="AlphaFoldDB" id="T0R3P7"/>
<feature type="transmembrane region" description="Helical" evidence="7">
    <location>
        <begin position="205"/>
        <end position="225"/>
    </location>
</feature>
<reference evidence="8 9" key="1">
    <citation type="submission" date="2012-04" db="EMBL/GenBank/DDBJ databases">
        <title>The Genome Sequence of Saprolegnia declina VS20.</title>
        <authorList>
            <consortium name="The Broad Institute Genome Sequencing Platform"/>
            <person name="Russ C."/>
            <person name="Nusbaum C."/>
            <person name="Tyler B."/>
            <person name="van West P."/>
            <person name="Dieguez-Uribeondo J."/>
            <person name="de Bruijn I."/>
            <person name="Tripathy S."/>
            <person name="Jiang R."/>
            <person name="Young S.K."/>
            <person name="Zeng Q."/>
            <person name="Gargeya S."/>
            <person name="Fitzgerald M."/>
            <person name="Haas B."/>
            <person name="Abouelleil A."/>
            <person name="Alvarado L."/>
            <person name="Arachchi H.M."/>
            <person name="Berlin A."/>
            <person name="Chapman S.B."/>
            <person name="Goldberg J."/>
            <person name="Griggs A."/>
            <person name="Gujja S."/>
            <person name="Hansen M."/>
            <person name="Howarth C."/>
            <person name="Imamovic A."/>
            <person name="Larimer J."/>
            <person name="McCowen C."/>
            <person name="Montmayeur A."/>
            <person name="Murphy C."/>
            <person name="Neiman D."/>
            <person name="Pearson M."/>
            <person name="Priest M."/>
            <person name="Roberts A."/>
            <person name="Saif S."/>
            <person name="Shea T."/>
            <person name="Sisk P."/>
            <person name="Sykes S."/>
            <person name="Wortman J."/>
            <person name="Nusbaum C."/>
            <person name="Birren B."/>
        </authorList>
    </citation>
    <scope>NUCLEOTIDE SEQUENCE [LARGE SCALE GENOMIC DNA]</scope>
    <source>
        <strain evidence="8 9">VS20</strain>
    </source>
</reference>
<keyword evidence="5 7" id="KW-0472">Membrane</keyword>
<dbReference type="OMA" id="FQWYALF"/>
<dbReference type="eggNOG" id="KOG0637">
    <property type="taxonomic scope" value="Eukaryota"/>
</dbReference>
<dbReference type="Proteomes" id="UP000030762">
    <property type="component" value="Unassembled WGS sequence"/>
</dbReference>
<evidence type="ECO:0008006" key="10">
    <source>
        <dbReference type="Google" id="ProtNLM"/>
    </source>
</evidence>
<evidence type="ECO:0000256" key="1">
    <source>
        <dbReference type="ARBA" id="ARBA00004141"/>
    </source>
</evidence>
<feature type="transmembrane region" description="Helical" evidence="7">
    <location>
        <begin position="408"/>
        <end position="434"/>
    </location>
</feature>
<keyword evidence="2" id="KW-0813">Transport</keyword>
<keyword evidence="3 7" id="KW-0812">Transmembrane</keyword>
<evidence type="ECO:0000256" key="2">
    <source>
        <dbReference type="ARBA" id="ARBA00022448"/>
    </source>
</evidence>
<feature type="transmembrane region" description="Helical" evidence="7">
    <location>
        <begin position="375"/>
        <end position="396"/>
    </location>
</feature>
<evidence type="ECO:0000256" key="4">
    <source>
        <dbReference type="ARBA" id="ARBA00022989"/>
    </source>
</evidence>
<feature type="transmembrane region" description="Helical" evidence="7">
    <location>
        <begin position="175"/>
        <end position="199"/>
    </location>
</feature>
<feature type="region of interest" description="Disordered" evidence="6">
    <location>
        <begin position="1"/>
        <end position="20"/>
    </location>
</feature>
<keyword evidence="9" id="KW-1185">Reference proteome</keyword>
<dbReference type="Gene3D" id="1.20.1250.20">
    <property type="entry name" value="MFS general substrate transporter like domains"/>
    <property type="match status" value="2"/>
</dbReference>
<dbReference type="InterPro" id="IPR036259">
    <property type="entry name" value="MFS_trans_sf"/>
</dbReference>
<gene>
    <name evidence="8" type="ORF">SDRG_01546</name>
</gene>
<organism evidence="8 9">
    <name type="scientific">Saprolegnia diclina (strain VS20)</name>
    <dbReference type="NCBI Taxonomy" id="1156394"/>
    <lineage>
        <taxon>Eukaryota</taxon>
        <taxon>Sar</taxon>
        <taxon>Stramenopiles</taxon>
        <taxon>Oomycota</taxon>
        <taxon>Saprolegniomycetes</taxon>
        <taxon>Saprolegniales</taxon>
        <taxon>Saprolegniaceae</taxon>
        <taxon>Saprolegnia</taxon>
    </lineage>
</organism>
<feature type="transmembrane region" description="Helical" evidence="7">
    <location>
        <begin position="440"/>
        <end position="459"/>
    </location>
</feature>
<evidence type="ECO:0000313" key="8">
    <source>
        <dbReference type="EMBL" id="EQC41586.1"/>
    </source>
</evidence>
<dbReference type="RefSeq" id="XP_008605300.1">
    <property type="nucleotide sequence ID" value="XM_008607078.1"/>
</dbReference>
<comment type="subcellular location">
    <subcellularLocation>
        <location evidence="1">Membrane</location>
        <topology evidence="1">Multi-pass membrane protein</topology>
    </subcellularLocation>
</comment>
<feature type="transmembrane region" description="Helical" evidence="7">
    <location>
        <begin position="68"/>
        <end position="89"/>
    </location>
</feature>
<dbReference type="GO" id="GO:0008506">
    <property type="term" value="F:sucrose:proton symporter activity"/>
    <property type="evidence" value="ECO:0007669"/>
    <property type="project" value="TreeGrafter"/>
</dbReference>
<dbReference type="OrthoDB" id="28755at2759"/>
<proteinExistence type="predicted"/>
<name>T0R3P7_SAPDV</name>
<accession>T0R3P7</accession>
<feature type="transmembrane region" description="Helical" evidence="7">
    <location>
        <begin position="262"/>
        <end position="282"/>
    </location>
</feature>
<feature type="transmembrane region" description="Helical" evidence="7">
    <location>
        <begin position="326"/>
        <end position="343"/>
    </location>
</feature>
<sequence>MMQQTSSSVDEDLEASKHKQASMAPEGCSVRFMLLLCAPRMAINMAWAAQWAALAPLLQSLLSSPMVQLVQVIGPITGFLIGPSMGVLSDSCTSRYGRRRPFIFCGAWATALCWLFLMFLDDISSALGDTREHPSWKRALTVLGYIWMDVSVNLTQVPVNLLIADVAGDRQITAASIGGVYAIMGSFVISGFVMAFGAAATHLQAFLSMLLVILLGTTMLVCYMITDKPYVPETEVRTTRLERIGAAFRAVYEGILRLPHLLRIYGIITVLVLYGFTAYNSAKGQFFGLELYHGVAKGSDNCGSNCTIEQTNFNTGVQLATGLTDTLFNSTGLVYLGFLPYLVRTFGAKSVLAAALLPQVLFIVMAFSHEVGVDVAIAVLSSITQNTLFPMTMPLIIHVVGYGEANQLGLFAGALNSAVCFGQFLDFVLASLLVTTEMGYRLPILVGGVLSLLAFVLTITKFHVKLESI</sequence>
<keyword evidence="4 7" id="KW-1133">Transmembrane helix</keyword>
<dbReference type="GeneID" id="19942273"/>
<feature type="transmembrane region" description="Helical" evidence="7">
    <location>
        <begin position="101"/>
        <end position="120"/>
    </location>
</feature>
<dbReference type="GO" id="GO:0016020">
    <property type="term" value="C:membrane"/>
    <property type="evidence" value="ECO:0007669"/>
    <property type="project" value="UniProtKB-SubCell"/>
</dbReference>
<evidence type="ECO:0000313" key="9">
    <source>
        <dbReference type="Proteomes" id="UP000030762"/>
    </source>
</evidence>
<feature type="transmembrane region" description="Helical" evidence="7">
    <location>
        <begin position="140"/>
        <end position="163"/>
    </location>
</feature>
<dbReference type="PANTHER" id="PTHR19432:SF26">
    <property type="entry name" value="MAJOR FACILITATOR SUPERFAMILY (MFS) PROFILE DOMAIN-CONTAINING PROTEIN"/>
    <property type="match status" value="1"/>
</dbReference>
<feature type="transmembrane region" description="Helical" evidence="7">
    <location>
        <begin position="41"/>
        <end position="62"/>
    </location>
</feature>
<dbReference type="SUPFAM" id="SSF103473">
    <property type="entry name" value="MFS general substrate transporter"/>
    <property type="match status" value="2"/>
</dbReference>
<evidence type="ECO:0000256" key="7">
    <source>
        <dbReference type="SAM" id="Phobius"/>
    </source>
</evidence>
<dbReference type="VEuPathDB" id="FungiDB:SDRG_01546"/>
<evidence type="ECO:0000256" key="5">
    <source>
        <dbReference type="ARBA" id="ARBA00023136"/>
    </source>
</evidence>
<evidence type="ECO:0000256" key="6">
    <source>
        <dbReference type="SAM" id="MobiDB-lite"/>
    </source>
</evidence>
<evidence type="ECO:0000256" key="3">
    <source>
        <dbReference type="ARBA" id="ARBA00022692"/>
    </source>
</evidence>